<dbReference type="EMBL" id="JANURN010000003">
    <property type="protein sequence ID" value="MDL0081897.1"/>
    <property type="molecule type" value="Genomic_DNA"/>
</dbReference>
<sequence>MRRLSVLWLWILAGLSGVFVLCALALYGIHHYAKSHSYEATIEATFTSATASPPP</sequence>
<evidence type="ECO:0000313" key="1">
    <source>
        <dbReference type="EMBL" id="MDL0081897.1"/>
    </source>
</evidence>
<name>A0ACC6FRZ4_9HELI</name>
<keyword evidence="2" id="KW-1185">Reference proteome</keyword>
<evidence type="ECO:0000313" key="2">
    <source>
        <dbReference type="Proteomes" id="UP001173802"/>
    </source>
</evidence>
<accession>A0ACC6FRZ4</accession>
<dbReference type="Proteomes" id="UP001173802">
    <property type="component" value="Unassembled WGS sequence"/>
</dbReference>
<comment type="caution">
    <text evidence="1">The sequence shown here is derived from an EMBL/GenBank/DDBJ whole genome shotgun (WGS) entry which is preliminary data.</text>
</comment>
<reference evidence="1 2" key="1">
    <citation type="journal article" date="2023" name="Microorganisms">
        <title>Isolation and Genomic Characteristics of Cat-Borne Campylobacter felis sp. nov. and Sheep-Borne Campylobacter ovis sp. nov.</title>
        <authorList>
            <person name="Wang H."/>
            <person name="Li Y."/>
            <person name="Gu Y."/>
            <person name="Zhou G."/>
            <person name="Chen X."/>
            <person name="Zhang X."/>
            <person name="Shao Z."/>
            <person name="Zhang J."/>
            <person name="Zhang M."/>
        </authorList>
    </citation>
    <scope>NUCLEOTIDE SEQUENCE [LARGE SCALE GENOMIC DNA]</scope>
    <source>
        <strain evidence="1 2">XJK30-2</strain>
    </source>
</reference>
<organism evidence="1 2">
    <name type="scientific">Helicobacter zhangjianzhongii</name>
    <dbReference type="NCBI Taxonomy" id="2974574"/>
    <lineage>
        <taxon>Bacteria</taxon>
        <taxon>Pseudomonadati</taxon>
        <taxon>Campylobacterota</taxon>
        <taxon>Epsilonproteobacteria</taxon>
        <taxon>Campylobacterales</taxon>
        <taxon>Helicobacteraceae</taxon>
        <taxon>Helicobacter</taxon>
    </lineage>
</organism>
<protein>
    <submittedName>
        <fullName evidence="1">Uncharacterized protein</fullName>
    </submittedName>
</protein>
<proteinExistence type="predicted"/>
<gene>
    <name evidence="1" type="ORF">NYG90_04290</name>
</gene>